<reference evidence="1" key="1">
    <citation type="journal article" date="2019" name="Sci. Rep.">
        <title>Draft genome of Tanacetum cinerariifolium, the natural source of mosquito coil.</title>
        <authorList>
            <person name="Yamashiro T."/>
            <person name="Shiraishi A."/>
            <person name="Satake H."/>
            <person name="Nakayama K."/>
        </authorList>
    </citation>
    <scope>NUCLEOTIDE SEQUENCE</scope>
</reference>
<protein>
    <submittedName>
        <fullName evidence="1">Uncharacterized protein</fullName>
    </submittedName>
</protein>
<name>A0A6L2LQ43_TANCI</name>
<comment type="caution">
    <text evidence="1">The sequence shown here is derived from an EMBL/GenBank/DDBJ whole genome shotgun (WGS) entry which is preliminary data.</text>
</comment>
<dbReference type="AlphaFoldDB" id="A0A6L2LQ43"/>
<accession>A0A6L2LQ43</accession>
<dbReference type="EMBL" id="BKCJ010004636">
    <property type="protein sequence ID" value="GEU62215.1"/>
    <property type="molecule type" value="Genomic_DNA"/>
</dbReference>
<sequence>MQRLVLKYFEQSSRNFLAQKGRNLLENLDTLEAVIHRAVITYGILRMKENEINALKINLVQAVDDSMIISKSIWTESENNNALSKSMNETQLQQHESLVTESTTLEANLNMDIEALDVGPANDQVPFAEVQLTAQDNVLANEQHHTRQSKPIYDTYLLKNVDSNTTYDSKNMSHRGGEIDQNAKQYQVKCPLLNAELFQTKEMIEKEMYNELSHMFSPNKSFAVHEKPNTPRSFLRWKPTGRIFKIAGLRFIDNTTKVRSELPNGSNDDITNYMNAIKLVISVQVQMDDPNITMEEYIRLEEERARKHGKVYNWETSTYGKIWDNEDVHDLGSVETEFPVIVFNNTLTYEAVLSYKPMVSSLNDEIDFRISFDDSDDEDYTVIFDNNSFSYKIISVHDLKTDLENDNDNVNMPLLPSPKPTVSYFG</sequence>
<gene>
    <name evidence="1" type="ORF">Tci_034193</name>
</gene>
<proteinExistence type="predicted"/>
<organism evidence="1">
    <name type="scientific">Tanacetum cinerariifolium</name>
    <name type="common">Dalmatian daisy</name>
    <name type="synonym">Chrysanthemum cinerariifolium</name>
    <dbReference type="NCBI Taxonomy" id="118510"/>
    <lineage>
        <taxon>Eukaryota</taxon>
        <taxon>Viridiplantae</taxon>
        <taxon>Streptophyta</taxon>
        <taxon>Embryophyta</taxon>
        <taxon>Tracheophyta</taxon>
        <taxon>Spermatophyta</taxon>
        <taxon>Magnoliopsida</taxon>
        <taxon>eudicotyledons</taxon>
        <taxon>Gunneridae</taxon>
        <taxon>Pentapetalae</taxon>
        <taxon>asterids</taxon>
        <taxon>campanulids</taxon>
        <taxon>Asterales</taxon>
        <taxon>Asteraceae</taxon>
        <taxon>Asteroideae</taxon>
        <taxon>Anthemideae</taxon>
        <taxon>Anthemidinae</taxon>
        <taxon>Tanacetum</taxon>
    </lineage>
</organism>
<evidence type="ECO:0000313" key="1">
    <source>
        <dbReference type="EMBL" id="GEU62215.1"/>
    </source>
</evidence>